<sequence>MASMSMPPPMSSIKPEPQVKQESISQLSSISHSSSYQSPSFYHSSSHHQYGQQPQQQQHSYSSLSQHQYPISSSSSSAGSVASFSNMSPTSNYGLPRHITNLNMSYSGSAVSPASNSFGGIHTGASSAPGSGAATPAMSNAHLTTNGLTSTPSSPNLSNLQYHPSNTNNSGGNSNPYMHSTYPQSPYQTPQQQQQPHSYQHQSSHANDLNSSGYYGSSSPTYGSHPQQQQSGQGQQPHHNSGSSGSSNGSNSTSGSHIQFNPSTAPSPMRQHQQQQYTPLVPPLSETQYAQYHQLLGSSAFSSAQSTPYHSNHSTPYSSMPGSPTRDYQPLNDTQVVPKPKRRQVKNACVNCQKACKKCDEGRPCARCIKYGLTETCVDSTRKVRKKGIKRGPYKRRPPPTQIGSATASTTPTTPTMRNAMPSGIPGYMSEPVTALNSPTQSHMLPITSTAGSTTMGHTISAPLDFGYDNSGGPGGYSFHSPQRMETTSYAPSSYATNYSGSNLYESPYGINSNAANNLS</sequence>
<feature type="compositionally biased region" description="Low complexity" evidence="3">
    <location>
        <begin position="127"/>
        <end position="137"/>
    </location>
</feature>
<reference evidence="5 6" key="1">
    <citation type="submission" date="2016-07" db="EMBL/GenBank/DDBJ databases">
        <title>Pervasive Adenine N6-methylation of Active Genes in Fungi.</title>
        <authorList>
            <consortium name="DOE Joint Genome Institute"/>
            <person name="Mondo S.J."/>
            <person name="Dannebaum R.O."/>
            <person name="Kuo R.C."/>
            <person name="Labutti K."/>
            <person name="Haridas S."/>
            <person name="Kuo A."/>
            <person name="Salamov A."/>
            <person name="Ahrendt S.R."/>
            <person name="Lipzen A."/>
            <person name="Sullivan W."/>
            <person name="Andreopoulos W.B."/>
            <person name="Clum A."/>
            <person name="Lindquist E."/>
            <person name="Daum C."/>
            <person name="Ramamoorthy G.K."/>
            <person name="Gryganskyi A."/>
            <person name="Culley D."/>
            <person name="Magnuson J.K."/>
            <person name="James T.Y."/>
            <person name="O'Malley M.A."/>
            <person name="Stajich J.E."/>
            <person name="Spatafora J.W."/>
            <person name="Visel A."/>
            <person name="Grigoriev I.V."/>
        </authorList>
    </citation>
    <scope>NUCLEOTIDE SEQUENCE [LARGE SCALE GENOMIC DNA]</scope>
    <source>
        <strain evidence="5 6">NRRL 3116</strain>
    </source>
</reference>
<evidence type="ECO:0000256" key="1">
    <source>
        <dbReference type="ARBA" id="ARBA00022723"/>
    </source>
</evidence>
<keyword evidence="6" id="KW-1185">Reference proteome</keyword>
<dbReference type="InterPro" id="IPR050335">
    <property type="entry name" value="ERT1_acuK_gluconeogen_tf"/>
</dbReference>
<evidence type="ECO:0000313" key="6">
    <source>
        <dbReference type="Proteomes" id="UP000193648"/>
    </source>
</evidence>
<comment type="caution">
    <text evidence="5">The sequence shown here is derived from an EMBL/GenBank/DDBJ whole genome shotgun (WGS) entry which is preliminary data.</text>
</comment>
<dbReference type="OrthoDB" id="5575144at2759"/>
<feature type="compositionally biased region" description="Polar residues" evidence="3">
    <location>
        <begin position="258"/>
        <end position="277"/>
    </location>
</feature>
<dbReference type="Pfam" id="PF00172">
    <property type="entry name" value="Zn_clus"/>
    <property type="match status" value="1"/>
</dbReference>
<dbReference type="CDD" id="cd00067">
    <property type="entry name" value="GAL4"/>
    <property type="match status" value="1"/>
</dbReference>
<feature type="compositionally biased region" description="Basic residues" evidence="3">
    <location>
        <begin position="388"/>
        <end position="398"/>
    </location>
</feature>
<evidence type="ECO:0000259" key="4">
    <source>
        <dbReference type="PROSITE" id="PS50048"/>
    </source>
</evidence>
<feature type="compositionally biased region" description="Pro residues" evidence="3">
    <location>
        <begin position="1"/>
        <end position="10"/>
    </location>
</feature>
<feature type="region of interest" description="Disordered" evidence="3">
    <location>
        <begin position="1"/>
        <end position="83"/>
    </location>
</feature>
<dbReference type="SMART" id="SM00066">
    <property type="entry name" value="GAL4"/>
    <property type="match status" value="1"/>
</dbReference>
<dbReference type="SUPFAM" id="SSF57701">
    <property type="entry name" value="Zn2/Cys6 DNA-binding domain"/>
    <property type="match status" value="1"/>
</dbReference>
<dbReference type="GO" id="GO:0000981">
    <property type="term" value="F:DNA-binding transcription factor activity, RNA polymerase II-specific"/>
    <property type="evidence" value="ECO:0007669"/>
    <property type="project" value="InterPro"/>
</dbReference>
<name>A0A1Y2GNZ1_9FUNG</name>
<feature type="region of interest" description="Disordered" evidence="3">
    <location>
        <begin position="127"/>
        <end position="277"/>
    </location>
</feature>
<feature type="region of interest" description="Disordered" evidence="3">
    <location>
        <begin position="302"/>
        <end position="344"/>
    </location>
</feature>
<accession>A0A1Y2GNZ1</accession>
<gene>
    <name evidence="5" type="ORF">BCR41DRAFT_353828</name>
</gene>
<dbReference type="AlphaFoldDB" id="A0A1Y2GNZ1"/>
<dbReference type="PANTHER" id="PTHR47659:SF7">
    <property type="entry name" value="FUNGAL TRANSCRIPTIONAL REGULATORY PROTEIN, N-TERMINAL DOMAIN-CONTAINING PROTEIN"/>
    <property type="match status" value="1"/>
</dbReference>
<evidence type="ECO:0000313" key="5">
    <source>
        <dbReference type="EMBL" id="ORZ15481.1"/>
    </source>
</evidence>
<dbReference type="InterPro" id="IPR001138">
    <property type="entry name" value="Zn2Cys6_DnaBD"/>
</dbReference>
<feature type="domain" description="Zn(2)-C6 fungal-type" evidence="4">
    <location>
        <begin position="348"/>
        <end position="379"/>
    </location>
</feature>
<dbReference type="EMBL" id="MCFF01000019">
    <property type="protein sequence ID" value="ORZ15481.1"/>
    <property type="molecule type" value="Genomic_DNA"/>
</dbReference>
<dbReference type="RefSeq" id="XP_021881229.1">
    <property type="nucleotide sequence ID" value="XM_022024230.1"/>
</dbReference>
<dbReference type="GO" id="GO:0008270">
    <property type="term" value="F:zinc ion binding"/>
    <property type="evidence" value="ECO:0007669"/>
    <property type="project" value="InterPro"/>
</dbReference>
<feature type="compositionally biased region" description="Low complexity" evidence="3">
    <location>
        <begin position="405"/>
        <end position="416"/>
    </location>
</feature>
<dbReference type="InParanoid" id="A0A1Y2GNZ1"/>
<organism evidence="5 6">
    <name type="scientific">Lobosporangium transversale</name>
    <dbReference type="NCBI Taxonomy" id="64571"/>
    <lineage>
        <taxon>Eukaryota</taxon>
        <taxon>Fungi</taxon>
        <taxon>Fungi incertae sedis</taxon>
        <taxon>Mucoromycota</taxon>
        <taxon>Mortierellomycotina</taxon>
        <taxon>Mortierellomycetes</taxon>
        <taxon>Mortierellales</taxon>
        <taxon>Mortierellaceae</taxon>
        <taxon>Lobosporangium</taxon>
    </lineage>
</organism>
<feature type="compositionally biased region" description="Low complexity" evidence="3">
    <location>
        <begin position="165"/>
        <end position="257"/>
    </location>
</feature>
<protein>
    <recommendedName>
        <fullName evidence="4">Zn(2)-C6 fungal-type domain-containing protein</fullName>
    </recommendedName>
</protein>
<dbReference type="GeneID" id="33566074"/>
<feature type="compositionally biased region" description="Low complexity" evidence="3">
    <location>
        <begin position="23"/>
        <end position="83"/>
    </location>
</feature>
<evidence type="ECO:0000256" key="2">
    <source>
        <dbReference type="ARBA" id="ARBA00023242"/>
    </source>
</evidence>
<feature type="compositionally biased region" description="Polar residues" evidence="3">
    <location>
        <begin position="141"/>
        <end position="164"/>
    </location>
</feature>
<keyword evidence="1" id="KW-0479">Metal-binding</keyword>
<dbReference type="InterPro" id="IPR036864">
    <property type="entry name" value="Zn2-C6_fun-type_DNA-bd_sf"/>
</dbReference>
<feature type="compositionally biased region" description="Polar residues" evidence="3">
    <location>
        <begin position="302"/>
        <end position="322"/>
    </location>
</feature>
<dbReference type="PROSITE" id="PS50048">
    <property type="entry name" value="ZN2_CY6_FUNGAL_2"/>
    <property type="match status" value="1"/>
</dbReference>
<evidence type="ECO:0000256" key="3">
    <source>
        <dbReference type="SAM" id="MobiDB-lite"/>
    </source>
</evidence>
<proteinExistence type="predicted"/>
<dbReference type="Proteomes" id="UP000193648">
    <property type="component" value="Unassembled WGS sequence"/>
</dbReference>
<dbReference type="STRING" id="64571.A0A1Y2GNZ1"/>
<keyword evidence="2" id="KW-0539">Nucleus</keyword>
<feature type="region of interest" description="Disordered" evidence="3">
    <location>
        <begin position="388"/>
        <end position="416"/>
    </location>
</feature>
<dbReference type="PANTHER" id="PTHR47659">
    <property type="entry name" value="ZN(II)2CYS6 TRANSCRIPTION FACTOR (EUROFUNG)-RELATED"/>
    <property type="match status" value="1"/>
</dbReference>